<dbReference type="GO" id="GO:0004553">
    <property type="term" value="F:hydrolase activity, hydrolyzing O-glycosyl compounds"/>
    <property type="evidence" value="ECO:0007669"/>
    <property type="project" value="InterPro"/>
</dbReference>
<evidence type="ECO:0000313" key="7">
    <source>
        <dbReference type="Proteomes" id="UP000317909"/>
    </source>
</evidence>
<dbReference type="EMBL" id="CP036339">
    <property type="protein sequence ID" value="QDT74624.1"/>
    <property type="molecule type" value="Genomic_DNA"/>
</dbReference>
<evidence type="ECO:0000256" key="4">
    <source>
        <dbReference type="SAM" id="SignalP"/>
    </source>
</evidence>
<dbReference type="RefSeq" id="WP_210420994.1">
    <property type="nucleotide sequence ID" value="NZ_CP036339.1"/>
</dbReference>
<evidence type="ECO:0000313" key="6">
    <source>
        <dbReference type="EMBL" id="QDT74624.1"/>
    </source>
</evidence>
<dbReference type="InterPro" id="IPR017853">
    <property type="entry name" value="GH"/>
</dbReference>
<name>A0A517U1X0_9BACT</name>
<proteinExistence type="inferred from homology"/>
<dbReference type="PROSITE" id="PS00659">
    <property type="entry name" value="GLYCOSYL_HYDROL_F5"/>
    <property type="match status" value="1"/>
</dbReference>
<evidence type="ECO:0000259" key="5">
    <source>
        <dbReference type="Pfam" id="PF00150"/>
    </source>
</evidence>
<accession>A0A517U1X0</accession>
<dbReference type="InterPro" id="IPR018087">
    <property type="entry name" value="Glyco_hydro_5_CS"/>
</dbReference>
<dbReference type="SUPFAM" id="SSF51445">
    <property type="entry name" value="(Trans)glycosidases"/>
    <property type="match status" value="1"/>
</dbReference>
<evidence type="ECO:0000256" key="3">
    <source>
        <dbReference type="RuleBase" id="RU361153"/>
    </source>
</evidence>
<protein>
    <submittedName>
        <fullName evidence="6">Sugar-binding cellulase-like protein</fullName>
    </submittedName>
</protein>
<dbReference type="KEGG" id="llh:I41_38210"/>
<reference evidence="6 7" key="1">
    <citation type="submission" date="2019-02" db="EMBL/GenBank/DDBJ databases">
        <title>Deep-cultivation of Planctomycetes and their phenomic and genomic characterization uncovers novel biology.</title>
        <authorList>
            <person name="Wiegand S."/>
            <person name="Jogler M."/>
            <person name="Boedeker C."/>
            <person name="Pinto D."/>
            <person name="Vollmers J."/>
            <person name="Rivas-Marin E."/>
            <person name="Kohn T."/>
            <person name="Peeters S.H."/>
            <person name="Heuer A."/>
            <person name="Rast P."/>
            <person name="Oberbeckmann S."/>
            <person name="Bunk B."/>
            <person name="Jeske O."/>
            <person name="Meyerdierks A."/>
            <person name="Storesund J.E."/>
            <person name="Kallscheuer N."/>
            <person name="Luecker S."/>
            <person name="Lage O.M."/>
            <person name="Pohl T."/>
            <person name="Merkel B.J."/>
            <person name="Hornburger P."/>
            <person name="Mueller R.-W."/>
            <person name="Bruemmer F."/>
            <person name="Labrenz M."/>
            <person name="Spormann A.M."/>
            <person name="Op den Camp H."/>
            <person name="Overmann J."/>
            <person name="Amann R."/>
            <person name="Jetten M.S.M."/>
            <person name="Mascher T."/>
            <person name="Medema M.H."/>
            <person name="Devos D.P."/>
            <person name="Kaster A.-K."/>
            <person name="Ovreas L."/>
            <person name="Rohde M."/>
            <person name="Galperin M.Y."/>
            <person name="Jogler C."/>
        </authorList>
    </citation>
    <scope>NUCLEOTIDE SEQUENCE [LARGE SCALE GENOMIC DNA]</scope>
    <source>
        <strain evidence="6 7">I41</strain>
    </source>
</reference>
<dbReference type="Gene3D" id="3.20.20.80">
    <property type="entry name" value="Glycosidases"/>
    <property type="match status" value="1"/>
</dbReference>
<evidence type="ECO:0000256" key="2">
    <source>
        <dbReference type="ARBA" id="ARBA00023295"/>
    </source>
</evidence>
<keyword evidence="2 3" id="KW-0326">Glycosidase</keyword>
<comment type="similarity">
    <text evidence="3">Belongs to the glycosyl hydrolase 5 (cellulase A) family.</text>
</comment>
<feature type="chain" id="PRO_5021884899" evidence="4">
    <location>
        <begin position="39"/>
        <end position="387"/>
    </location>
</feature>
<keyword evidence="7" id="KW-1185">Reference proteome</keyword>
<dbReference type="Pfam" id="PF00150">
    <property type="entry name" value="Cellulase"/>
    <property type="match status" value="1"/>
</dbReference>
<organism evidence="6 7">
    <name type="scientific">Lacipirellula limnantheis</name>
    <dbReference type="NCBI Taxonomy" id="2528024"/>
    <lineage>
        <taxon>Bacteria</taxon>
        <taxon>Pseudomonadati</taxon>
        <taxon>Planctomycetota</taxon>
        <taxon>Planctomycetia</taxon>
        <taxon>Pirellulales</taxon>
        <taxon>Lacipirellulaceae</taxon>
        <taxon>Lacipirellula</taxon>
    </lineage>
</organism>
<gene>
    <name evidence="6" type="ORF">I41_38210</name>
</gene>
<dbReference type="InterPro" id="IPR001547">
    <property type="entry name" value="Glyco_hydro_5"/>
</dbReference>
<keyword evidence="4" id="KW-0732">Signal</keyword>
<dbReference type="AlphaFoldDB" id="A0A517U1X0"/>
<sequence precursor="true">MKSGNLYVRLSALGCRRLAMTAALTATFVAQLVISVNAGEQWSAEKANKWYDEQPWLVGCNFSPSSAINQLEMWQSDTFDAETIDRELGWAASLGMNTVRVFLHDVPWRDEPEGFFERVDQFLEICAKHKIRPMIVLFDGVWDPDPQSGPQRRPRTGVHNSGWVQSPGRVVLADPAKQDALQDYVTAVVKRYGQDERVLAWDLFNEPDNPNANSYGPLELENKDEVAERLVRKSFEWARAAGPAQPLTVGVWRGPEWDAPAKLNLVHQAALELSDVVSFHDYSGPEVLNGRIAQLRKTGRPLICTEFLARGAGSTWEAVLPIFKKEKIGCYCWGLVDGKTNTKYPWPTWQMPELGEPKPWHHEIFHADGKPYIDAEVKLIKGLTGAK</sequence>
<feature type="signal peptide" evidence="4">
    <location>
        <begin position="1"/>
        <end position="38"/>
    </location>
</feature>
<dbReference type="Proteomes" id="UP000317909">
    <property type="component" value="Chromosome"/>
</dbReference>
<feature type="domain" description="Glycoside hydrolase family 5" evidence="5">
    <location>
        <begin position="92"/>
        <end position="334"/>
    </location>
</feature>
<keyword evidence="1 3" id="KW-0378">Hydrolase</keyword>
<dbReference type="GO" id="GO:0000272">
    <property type="term" value="P:polysaccharide catabolic process"/>
    <property type="evidence" value="ECO:0007669"/>
    <property type="project" value="InterPro"/>
</dbReference>
<evidence type="ECO:0000256" key="1">
    <source>
        <dbReference type="ARBA" id="ARBA00022801"/>
    </source>
</evidence>